<evidence type="ECO:0000256" key="5">
    <source>
        <dbReference type="ARBA" id="ARBA00022777"/>
    </source>
</evidence>
<evidence type="ECO:0000313" key="9">
    <source>
        <dbReference type="EMBL" id="ARU49631.1"/>
    </source>
</evidence>
<dbReference type="PANTHER" id="PTHR43065:SF46">
    <property type="entry name" value="C4-DICARBOXYLATE TRANSPORT SENSOR PROTEIN DCTB"/>
    <property type="match status" value="1"/>
</dbReference>
<dbReference type="Pfam" id="PF02518">
    <property type="entry name" value="HATPase_c"/>
    <property type="match status" value="1"/>
</dbReference>
<keyword evidence="6" id="KW-0067">ATP-binding</keyword>
<organism evidence="9 10">
    <name type="scientific">Sulfurospirillum diekertiae</name>
    <dbReference type="NCBI Taxonomy" id="1854492"/>
    <lineage>
        <taxon>Bacteria</taxon>
        <taxon>Pseudomonadati</taxon>
        <taxon>Campylobacterota</taxon>
        <taxon>Epsilonproteobacteria</taxon>
        <taxon>Campylobacterales</taxon>
        <taxon>Sulfurospirillaceae</taxon>
        <taxon>Sulfurospirillum</taxon>
    </lineage>
</organism>
<dbReference type="InterPro" id="IPR036890">
    <property type="entry name" value="HATPase_C_sf"/>
</dbReference>
<evidence type="ECO:0000256" key="6">
    <source>
        <dbReference type="ARBA" id="ARBA00022840"/>
    </source>
</evidence>
<dbReference type="InterPro" id="IPR005467">
    <property type="entry name" value="His_kinase_dom"/>
</dbReference>
<dbReference type="InterPro" id="IPR003594">
    <property type="entry name" value="HATPase_dom"/>
</dbReference>
<evidence type="ECO:0000256" key="2">
    <source>
        <dbReference type="ARBA" id="ARBA00012438"/>
    </source>
</evidence>
<keyword evidence="5" id="KW-0418">Kinase</keyword>
<dbReference type="Gene3D" id="3.30.565.10">
    <property type="entry name" value="Histidine kinase-like ATPase, C-terminal domain"/>
    <property type="match status" value="1"/>
</dbReference>
<dbReference type="Proteomes" id="UP000196005">
    <property type="component" value="Chromosome"/>
</dbReference>
<evidence type="ECO:0000256" key="4">
    <source>
        <dbReference type="ARBA" id="ARBA00022741"/>
    </source>
</evidence>
<dbReference type="KEGG" id="suls:Sdiek1_2481"/>
<proteinExistence type="predicted"/>
<dbReference type="PROSITE" id="PS50109">
    <property type="entry name" value="HIS_KIN"/>
    <property type="match status" value="1"/>
</dbReference>
<dbReference type="EC" id="2.7.13.3" evidence="2"/>
<sequence length="179" mass="20133">MPKRLSPKCPKRFEDFRHFFSPDRQSEVFALSHVANEAIDIMRGTLEKNEVTIELNIKKDANIRGYFNEFSQVLINLINNTIDAFCNNKIKNRLIYIEIDTLGLGDAIIKVCDNAGGIESTILDKIFEPYFTTKHASAGTGLGLYMSKMIINNSMQGFIVAENCNDGVCFTITIPSVKE</sequence>
<evidence type="ECO:0000256" key="3">
    <source>
        <dbReference type="ARBA" id="ARBA00022679"/>
    </source>
</evidence>
<keyword evidence="10" id="KW-1185">Reference proteome</keyword>
<reference evidence="10" key="1">
    <citation type="submission" date="2017-05" db="EMBL/GenBank/DDBJ databases">
        <title>Dechlorination kinetics govern the competition between two new strains of the genus Sulfurospirillum.</title>
        <authorList>
            <person name="Buttet G.F."/>
            <person name="Murray A.M."/>
            <person name="Goris T."/>
            <person name="Burion M."/>
            <person name="Lin B."/>
            <person name="Rolle M."/>
            <person name="Maillard J."/>
        </authorList>
    </citation>
    <scope>NUCLEOTIDE SEQUENCE [LARGE SCALE GENOMIC DNA]</scope>
    <source>
        <strain evidence="10">SL2-1</strain>
    </source>
</reference>
<evidence type="ECO:0000256" key="1">
    <source>
        <dbReference type="ARBA" id="ARBA00000085"/>
    </source>
</evidence>
<dbReference type="GO" id="GO:0004673">
    <property type="term" value="F:protein histidine kinase activity"/>
    <property type="evidence" value="ECO:0007669"/>
    <property type="project" value="UniProtKB-EC"/>
</dbReference>
<evidence type="ECO:0000313" key="10">
    <source>
        <dbReference type="Proteomes" id="UP000196005"/>
    </source>
</evidence>
<evidence type="ECO:0000256" key="7">
    <source>
        <dbReference type="ARBA" id="ARBA00023012"/>
    </source>
</evidence>
<comment type="catalytic activity">
    <reaction evidence="1">
        <text>ATP + protein L-histidine = ADP + protein N-phospho-L-histidine.</text>
        <dbReference type="EC" id="2.7.13.3"/>
    </reaction>
</comment>
<dbReference type="PRINTS" id="PR00344">
    <property type="entry name" value="BCTRLSENSOR"/>
</dbReference>
<dbReference type="EMBL" id="CP021416">
    <property type="protein sequence ID" value="ARU49631.1"/>
    <property type="molecule type" value="Genomic_DNA"/>
</dbReference>
<dbReference type="InterPro" id="IPR004358">
    <property type="entry name" value="Sig_transdc_His_kin-like_C"/>
</dbReference>
<keyword evidence="7" id="KW-0902">Two-component regulatory system</keyword>
<dbReference type="PANTHER" id="PTHR43065">
    <property type="entry name" value="SENSOR HISTIDINE KINASE"/>
    <property type="match status" value="1"/>
</dbReference>
<dbReference type="AlphaFoldDB" id="A0A1Y0HNG1"/>
<accession>A0A1Y0HNG1</accession>
<dbReference type="SUPFAM" id="SSF55874">
    <property type="entry name" value="ATPase domain of HSP90 chaperone/DNA topoisomerase II/histidine kinase"/>
    <property type="match status" value="1"/>
</dbReference>
<dbReference type="SMART" id="SM00387">
    <property type="entry name" value="HATPase_c"/>
    <property type="match status" value="1"/>
</dbReference>
<dbReference type="GO" id="GO:0000160">
    <property type="term" value="P:phosphorelay signal transduction system"/>
    <property type="evidence" value="ECO:0007669"/>
    <property type="project" value="UniProtKB-KW"/>
</dbReference>
<dbReference type="GO" id="GO:0005524">
    <property type="term" value="F:ATP binding"/>
    <property type="evidence" value="ECO:0007669"/>
    <property type="project" value="UniProtKB-KW"/>
</dbReference>
<protein>
    <recommendedName>
        <fullName evidence="2">histidine kinase</fullName>
        <ecNumber evidence="2">2.7.13.3</ecNumber>
    </recommendedName>
</protein>
<keyword evidence="4" id="KW-0547">Nucleotide-binding</keyword>
<keyword evidence="3 9" id="KW-0808">Transferase</keyword>
<gene>
    <name evidence="9" type="ORF">Sdiek1_2481</name>
</gene>
<evidence type="ECO:0000259" key="8">
    <source>
        <dbReference type="PROSITE" id="PS50109"/>
    </source>
</evidence>
<name>A0A1Y0HNG1_9BACT</name>
<feature type="domain" description="Histidine kinase" evidence="8">
    <location>
        <begin position="29"/>
        <end position="178"/>
    </location>
</feature>